<name>A0ABM8HNF0_9BACT</name>
<proteinExistence type="predicted"/>
<feature type="signal peptide" evidence="1">
    <location>
        <begin position="1"/>
        <end position="20"/>
    </location>
</feature>
<feature type="chain" id="PRO_5046608000" evidence="1">
    <location>
        <begin position="21"/>
        <end position="196"/>
    </location>
</feature>
<feature type="domain" description="Lipid/polyisoprenoid-binding YceI-like" evidence="2">
    <location>
        <begin position="22"/>
        <end position="192"/>
    </location>
</feature>
<reference evidence="3 4" key="2">
    <citation type="journal article" date="2021" name="Int. J. Syst. Evol. Microbiol.">
        <title>Isolation and Polyphasic Characterization of Desulfuromonas versatilis sp. Nov., an Electrogenic Bacteria Capable of Versatile Metabolism Isolated from a Graphene Oxide-Reducing Enrichment Culture.</title>
        <authorList>
            <person name="Xie L."/>
            <person name="Yoshida N."/>
            <person name="Ishii S."/>
            <person name="Meng L."/>
        </authorList>
    </citation>
    <scope>NUCLEOTIDE SEQUENCE [LARGE SCALE GENOMIC DNA]</scope>
    <source>
        <strain evidence="3 4">NIT-T3</strain>
    </source>
</reference>
<keyword evidence="4" id="KW-1185">Reference proteome</keyword>
<dbReference type="SUPFAM" id="SSF101874">
    <property type="entry name" value="YceI-like"/>
    <property type="match status" value="1"/>
</dbReference>
<dbReference type="EMBL" id="AP024355">
    <property type="protein sequence ID" value="BCR04348.1"/>
    <property type="molecule type" value="Genomic_DNA"/>
</dbReference>
<protein>
    <submittedName>
        <fullName evidence="3">Polyisoprenoid-binding protein</fullName>
    </submittedName>
</protein>
<dbReference type="RefSeq" id="WP_221251802.1">
    <property type="nucleotide sequence ID" value="NZ_AP024355.1"/>
</dbReference>
<evidence type="ECO:0000259" key="2">
    <source>
        <dbReference type="SMART" id="SM00867"/>
    </source>
</evidence>
<dbReference type="PANTHER" id="PTHR34406">
    <property type="entry name" value="PROTEIN YCEI"/>
    <property type="match status" value="1"/>
</dbReference>
<reference evidence="3 4" key="1">
    <citation type="journal article" date="2016" name="C (Basel)">
        <title>Selective Growth of and Electricity Production by Marine Exoelectrogenic Bacteria in Self-Aggregated Hydrogel of Microbially Reduced Graphene Oxide.</title>
        <authorList>
            <person name="Yoshida N."/>
            <person name="Goto Y."/>
            <person name="Miyata Y."/>
        </authorList>
    </citation>
    <scope>NUCLEOTIDE SEQUENCE [LARGE SCALE GENOMIC DNA]</scope>
    <source>
        <strain evidence="3 4">NIT-T3</strain>
    </source>
</reference>
<dbReference type="Gene3D" id="2.40.128.110">
    <property type="entry name" value="Lipid/polyisoprenoid-binding, YceI-like"/>
    <property type="match status" value="1"/>
</dbReference>
<dbReference type="InterPro" id="IPR036761">
    <property type="entry name" value="TTHA0802/YceI-like_sf"/>
</dbReference>
<evidence type="ECO:0000313" key="3">
    <source>
        <dbReference type="EMBL" id="BCR04348.1"/>
    </source>
</evidence>
<gene>
    <name evidence="3" type="ORF">DESUT3_14170</name>
</gene>
<dbReference type="InterPro" id="IPR007372">
    <property type="entry name" value="Lipid/polyisoprenoid-bd_YceI"/>
</dbReference>
<dbReference type="SMART" id="SM00867">
    <property type="entry name" value="YceI"/>
    <property type="match status" value="1"/>
</dbReference>
<evidence type="ECO:0000313" key="4">
    <source>
        <dbReference type="Proteomes" id="UP001319827"/>
    </source>
</evidence>
<keyword evidence="1" id="KW-0732">Signal</keyword>
<organism evidence="3 4">
    <name type="scientific">Desulfuromonas versatilis</name>
    <dbReference type="NCBI Taxonomy" id="2802975"/>
    <lineage>
        <taxon>Bacteria</taxon>
        <taxon>Pseudomonadati</taxon>
        <taxon>Thermodesulfobacteriota</taxon>
        <taxon>Desulfuromonadia</taxon>
        <taxon>Desulfuromonadales</taxon>
        <taxon>Desulfuromonadaceae</taxon>
        <taxon>Desulfuromonas</taxon>
    </lineage>
</organism>
<accession>A0ABM8HNF0</accession>
<dbReference type="PANTHER" id="PTHR34406:SF1">
    <property type="entry name" value="PROTEIN YCEI"/>
    <property type="match status" value="1"/>
</dbReference>
<dbReference type="Proteomes" id="UP001319827">
    <property type="component" value="Chromosome"/>
</dbReference>
<dbReference type="Pfam" id="PF04264">
    <property type="entry name" value="YceI"/>
    <property type="match status" value="1"/>
</dbReference>
<evidence type="ECO:0000256" key="1">
    <source>
        <dbReference type="SAM" id="SignalP"/>
    </source>
</evidence>
<sequence>MKLMTTLLFAILAVPTFAGAATWNIDPDHSNAQFKVQHMVITYVRGNFPDVQGTVVLDDQDITKSKVDVSITAASLDTNVEKRDNHLKSPDFFDVEKYPALTFKSKSVESNGNGELKVLGDLTIRGITREVELQVSGPTQSITDPWGNTRKGAQATAKVNRKDFGMTWNKTLDTGGLVVGDDVEISIEVELIEQKG</sequence>